<dbReference type="RefSeq" id="WP_281814002.1">
    <property type="nucleotide sequence ID" value="NZ_BRLB01000002.1"/>
</dbReference>
<accession>A0A9W6DDJ8</accession>
<dbReference type="Pfam" id="PF07559">
    <property type="entry name" value="FlgE_D2"/>
    <property type="match status" value="1"/>
</dbReference>
<proteinExistence type="inferred from homology"/>
<feature type="domain" description="Flagellar hook protein FlgE/F/G-like D1" evidence="9">
    <location>
        <begin position="96"/>
        <end position="153"/>
    </location>
</feature>
<protein>
    <recommendedName>
        <fullName evidence="3 5">Flagellar hook protein FlgE</fullName>
    </recommendedName>
</protein>
<name>A0A9W6DDJ8_9FIRM</name>
<evidence type="ECO:0000256" key="5">
    <source>
        <dbReference type="RuleBase" id="RU362116"/>
    </source>
</evidence>
<dbReference type="GO" id="GO:0009425">
    <property type="term" value="C:bacterial-type flagellum basal body"/>
    <property type="evidence" value="ECO:0007669"/>
    <property type="project" value="UniProtKB-SubCell"/>
</dbReference>
<reference evidence="10" key="1">
    <citation type="submission" date="2022-06" db="EMBL/GenBank/DDBJ databases">
        <title>Vallitalea longa sp. nov., an anaerobic bacterium isolated from marine sediment.</title>
        <authorList>
            <person name="Hirano S."/>
            <person name="Terahara T."/>
            <person name="Mori K."/>
            <person name="Hamada M."/>
            <person name="Matsumoto R."/>
            <person name="Kobayashi T."/>
        </authorList>
    </citation>
    <scope>NUCLEOTIDE SEQUENCE</scope>
    <source>
        <strain evidence="10">SH18-1</strain>
    </source>
</reference>
<dbReference type="GO" id="GO:0009424">
    <property type="term" value="C:bacterial-type flagellum hook"/>
    <property type="evidence" value="ECO:0007669"/>
    <property type="project" value="TreeGrafter"/>
</dbReference>
<evidence type="ECO:0000256" key="2">
    <source>
        <dbReference type="ARBA" id="ARBA00009677"/>
    </source>
</evidence>
<dbReference type="EMBL" id="BRLB01000002">
    <property type="protein sequence ID" value="GKX28981.1"/>
    <property type="molecule type" value="Genomic_DNA"/>
</dbReference>
<dbReference type="SUPFAM" id="SSF117143">
    <property type="entry name" value="Flagellar hook protein flgE"/>
    <property type="match status" value="1"/>
</dbReference>
<evidence type="ECO:0000259" key="7">
    <source>
        <dbReference type="Pfam" id="PF06429"/>
    </source>
</evidence>
<keyword evidence="10" id="KW-0966">Cell projection</keyword>
<sequence length="442" mass="47145">MLRSMYSGVSGLRIHQTRMDVIGNNIANVNTTGFKSGRVTFNEIFSQTLQGASGASENIGGRNPMQVGLGANISSIDTLMTEGAAQRTDNPLDMKIEGEGFFIVSDAGGFKFTRAGAFRLDEVGNLCNPEGLNVMGWGVDPNTGNIIKDKVNKIKILSAENMYSEPSMTKNITVSGNIKKNDPELADGLTIQLPIYDSLGYKYNVDFMVKKNAKSENQLDLTIMDNSLKDINGVKIGSTSNKLPDGDIPKTITFDTNTGKVVSAAADGSDTQLKIALGSTPTGFSEFSQPIIVDFAGLTLFNEDTTIEGFGGDEDGLGAGAPAGELTDYEIGTDGKILGKYSNDKTKILGQISIAKFKNPAGLQKVGNNLFQVTNNSGEFNGIGTDVTADGGSLNGGVLEMSNVDLSREFTDMITTQRGFQANSRIITASDEMLQELVNLKR</sequence>
<organism evidence="10 11">
    <name type="scientific">Vallitalea longa</name>
    <dbReference type="NCBI Taxonomy" id="2936439"/>
    <lineage>
        <taxon>Bacteria</taxon>
        <taxon>Bacillati</taxon>
        <taxon>Bacillota</taxon>
        <taxon>Clostridia</taxon>
        <taxon>Lachnospirales</taxon>
        <taxon>Vallitaleaceae</taxon>
        <taxon>Vallitalea</taxon>
    </lineage>
</organism>
<dbReference type="InterPro" id="IPR010930">
    <property type="entry name" value="Flg_bb/hook_C_dom"/>
</dbReference>
<dbReference type="InterPro" id="IPR011491">
    <property type="entry name" value="FlgE_D2"/>
</dbReference>
<dbReference type="InterPro" id="IPR001444">
    <property type="entry name" value="Flag_bb_rod_N"/>
</dbReference>
<dbReference type="Gene3D" id="2.60.98.20">
    <property type="entry name" value="Flagellar hook protein FlgE"/>
    <property type="match status" value="1"/>
</dbReference>
<evidence type="ECO:0000313" key="10">
    <source>
        <dbReference type="EMBL" id="GKX28981.1"/>
    </source>
</evidence>
<keyword evidence="11" id="KW-1185">Reference proteome</keyword>
<dbReference type="PANTHER" id="PTHR30435">
    <property type="entry name" value="FLAGELLAR PROTEIN"/>
    <property type="match status" value="1"/>
</dbReference>
<evidence type="ECO:0000313" key="11">
    <source>
        <dbReference type="Proteomes" id="UP001144256"/>
    </source>
</evidence>
<dbReference type="Proteomes" id="UP001144256">
    <property type="component" value="Unassembled WGS sequence"/>
</dbReference>
<comment type="function">
    <text evidence="5">A flexible structure which links the flagellar filament to the drive apparatus in the basal body.</text>
</comment>
<evidence type="ECO:0000256" key="4">
    <source>
        <dbReference type="ARBA" id="ARBA00023143"/>
    </source>
</evidence>
<dbReference type="NCBIfam" id="TIGR03506">
    <property type="entry name" value="FlgEFG_subfam"/>
    <property type="match status" value="1"/>
</dbReference>
<dbReference type="Pfam" id="PF06429">
    <property type="entry name" value="Flg_bbr_C"/>
    <property type="match status" value="1"/>
</dbReference>
<feature type="domain" description="Flagellar hook protein FlgE D2" evidence="8">
    <location>
        <begin position="191"/>
        <end position="307"/>
    </location>
</feature>
<dbReference type="Pfam" id="PF00460">
    <property type="entry name" value="Flg_bb_rod"/>
    <property type="match status" value="1"/>
</dbReference>
<dbReference type="Pfam" id="PF22692">
    <property type="entry name" value="LlgE_F_G_D1"/>
    <property type="match status" value="1"/>
</dbReference>
<comment type="similarity">
    <text evidence="2 5">Belongs to the flagella basal body rod proteins family.</text>
</comment>
<dbReference type="InterPro" id="IPR020013">
    <property type="entry name" value="Flagellar_FlgE/F/G"/>
</dbReference>
<dbReference type="PANTHER" id="PTHR30435:SF1">
    <property type="entry name" value="FLAGELLAR HOOK PROTEIN FLGE"/>
    <property type="match status" value="1"/>
</dbReference>
<dbReference type="GO" id="GO:0071978">
    <property type="term" value="P:bacterial-type flagellum-dependent swarming motility"/>
    <property type="evidence" value="ECO:0007669"/>
    <property type="project" value="TreeGrafter"/>
</dbReference>
<comment type="subcellular location">
    <subcellularLocation>
        <location evidence="1 5">Bacterial flagellum basal body</location>
    </subcellularLocation>
</comment>
<dbReference type="AlphaFoldDB" id="A0A9W6DDJ8"/>
<dbReference type="GO" id="GO:0005829">
    <property type="term" value="C:cytosol"/>
    <property type="evidence" value="ECO:0007669"/>
    <property type="project" value="TreeGrafter"/>
</dbReference>
<evidence type="ECO:0000259" key="6">
    <source>
        <dbReference type="Pfam" id="PF00460"/>
    </source>
</evidence>
<dbReference type="InterPro" id="IPR053967">
    <property type="entry name" value="LlgE_F_G-like_D1"/>
</dbReference>
<feature type="domain" description="Flagellar basal-body/hook protein C-terminal" evidence="7">
    <location>
        <begin position="397"/>
        <end position="440"/>
    </location>
</feature>
<keyword evidence="10" id="KW-0282">Flagellum</keyword>
<evidence type="ECO:0000256" key="3">
    <source>
        <dbReference type="ARBA" id="ARBA00019015"/>
    </source>
</evidence>
<keyword evidence="4 5" id="KW-0975">Bacterial flagellum</keyword>
<comment type="caution">
    <text evidence="10">The sequence shown here is derived from an EMBL/GenBank/DDBJ whole genome shotgun (WGS) entry which is preliminary data.</text>
</comment>
<keyword evidence="10" id="KW-0969">Cilium</keyword>
<evidence type="ECO:0000259" key="8">
    <source>
        <dbReference type="Pfam" id="PF07559"/>
    </source>
</evidence>
<feature type="domain" description="Flagellar basal body rod protein N-terminal" evidence="6">
    <location>
        <begin position="5"/>
        <end position="35"/>
    </location>
</feature>
<dbReference type="InterPro" id="IPR037925">
    <property type="entry name" value="FlgE/F/G-like"/>
</dbReference>
<evidence type="ECO:0000256" key="1">
    <source>
        <dbReference type="ARBA" id="ARBA00004117"/>
    </source>
</evidence>
<evidence type="ECO:0000259" key="9">
    <source>
        <dbReference type="Pfam" id="PF22692"/>
    </source>
</evidence>
<gene>
    <name evidence="10" type="primary">flgE</name>
    <name evidence="10" type="ORF">SH1V18_14610</name>
</gene>
<dbReference type="InterPro" id="IPR037058">
    <property type="entry name" value="Falgellar_hook_FlgE_sf"/>
</dbReference>